<protein>
    <submittedName>
        <fullName evidence="2">Uncharacterized protein</fullName>
    </submittedName>
</protein>
<reference evidence="3" key="1">
    <citation type="journal article" date="2018" name="Nat. Microbiol.">
        <title>Leveraging single-cell genomics to expand the fungal tree of life.</title>
        <authorList>
            <person name="Ahrendt S.R."/>
            <person name="Quandt C.A."/>
            <person name="Ciobanu D."/>
            <person name="Clum A."/>
            <person name="Salamov A."/>
            <person name="Andreopoulos B."/>
            <person name="Cheng J.F."/>
            <person name="Woyke T."/>
            <person name="Pelin A."/>
            <person name="Henrissat B."/>
            <person name="Reynolds N.K."/>
            <person name="Benny G.L."/>
            <person name="Smith M.E."/>
            <person name="James T.Y."/>
            <person name="Grigoriev I.V."/>
        </authorList>
    </citation>
    <scope>NUCLEOTIDE SEQUENCE [LARGE SCALE GENOMIC DNA]</scope>
</reference>
<dbReference type="EMBL" id="KZ993889">
    <property type="protein sequence ID" value="RKO94460.1"/>
    <property type="molecule type" value="Genomic_DNA"/>
</dbReference>
<proteinExistence type="predicted"/>
<accession>A0A4P9WT08</accession>
<feature type="transmembrane region" description="Helical" evidence="1">
    <location>
        <begin position="118"/>
        <end position="138"/>
    </location>
</feature>
<evidence type="ECO:0000313" key="3">
    <source>
        <dbReference type="Proteomes" id="UP000269721"/>
    </source>
</evidence>
<sequence length="265" mass="27967">MQVANLTPSILPIYVSHAPSPSGHFVIPTSWDWCAWVTSKGRTPGDGLQATLLRSALTPDPTFTCWFAARLTQRPHDYRCTASRYDDVEAPDGGEAVDPVANPGVDWRGVDCMSVFPLMIEAALGGSVGVGVGVLAWIDGMVYKSWLLGVDGDVVGSVGDRGLCCSCWDDLTIVSVDGGVLPSIDVSLDLIVRVFLMTLLIMIWAELLEWMVLSTGDLAVDHVVGVDGDVDSGEVEAALVDNVVDGDVLPGDPVVLQIGSAAGSL</sequence>
<dbReference type="Proteomes" id="UP000269721">
    <property type="component" value="Unassembled WGS sequence"/>
</dbReference>
<keyword evidence="3" id="KW-1185">Reference proteome</keyword>
<evidence type="ECO:0000256" key="1">
    <source>
        <dbReference type="SAM" id="Phobius"/>
    </source>
</evidence>
<name>A0A4P9WT08_9FUNG</name>
<organism evidence="2 3">
    <name type="scientific">Blyttiomyces helicus</name>
    <dbReference type="NCBI Taxonomy" id="388810"/>
    <lineage>
        <taxon>Eukaryota</taxon>
        <taxon>Fungi</taxon>
        <taxon>Fungi incertae sedis</taxon>
        <taxon>Chytridiomycota</taxon>
        <taxon>Chytridiomycota incertae sedis</taxon>
        <taxon>Chytridiomycetes</taxon>
        <taxon>Chytridiomycetes incertae sedis</taxon>
        <taxon>Blyttiomyces</taxon>
    </lineage>
</organism>
<keyword evidence="1" id="KW-0472">Membrane</keyword>
<keyword evidence="1" id="KW-1133">Transmembrane helix</keyword>
<gene>
    <name evidence="2" type="ORF">BDK51DRAFT_48085</name>
</gene>
<dbReference type="AlphaFoldDB" id="A0A4P9WT08"/>
<feature type="transmembrane region" description="Helical" evidence="1">
    <location>
        <begin position="190"/>
        <end position="208"/>
    </location>
</feature>
<keyword evidence="1" id="KW-0812">Transmembrane</keyword>
<evidence type="ECO:0000313" key="2">
    <source>
        <dbReference type="EMBL" id="RKO94460.1"/>
    </source>
</evidence>